<reference evidence="2" key="1">
    <citation type="submission" date="2014-09" db="EMBL/GenBank/DDBJ databases">
        <authorList>
            <person name="Magalhaes I.L.F."/>
            <person name="Oliveira U."/>
            <person name="Santos F.R."/>
            <person name="Vidigal T.H.D.A."/>
            <person name="Brescovit A.D."/>
            <person name="Santos A.J."/>
        </authorList>
    </citation>
    <scope>NUCLEOTIDE SEQUENCE</scope>
    <source>
        <tissue evidence="2">Shoot tissue taken approximately 20 cm above the soil surface</tissue>
    </source>
</reference>
<name>A0A0A9HU31_ARUDO</name>
<proteinExistence type="predicted"/>
<sequence>MPPKVPNPACSLQYSPPPMEYPRNSDPSSSSPAYIRNGQLAPSAQRIRSCARTRLHKRVASRKIAALFLV</sequence>
<dbReference type="EMBL" id="GBRH01158542">
    <property type="protein sequence ID" value="JAE39354.1"/>
    <property type="molecule type" value="Transcribed_RNA"/>
</dbReference>
<dbReference type="AlphaFoldDB" id="A0A0A9HU31"/>
<feature type="region of interest" description="Disordered" evidence="1">
    <location>
        <begin position="1"/>
        <end position="38"/>
    </location>
</feature>
<evidence type="ECO:0000256" key="1">
    <source>
        <dbReference type="SAM" id="MobiDB-lite"/>
    </source>
</evidence>
<evidence type="ECO:0000313" key="2">
    <source>
        <dbReference type="EMBL" id="JAE39354.1"/>
    </source>
</evidence>
<reference evidence="2" key="2">
    <citation type="journal article" date="2015" name="Data Brief">
        <title>Shoot transcriptome of the giant reed, Arundo donax.</title>
        <authorList>
            <person name="Barrero R.A."/>
            <person name="Guerrero F.D."/>
            <person name="Moolhuijzen P."/>
            <person name="Goolsby J.A."/>
            <person name="Tidwell J."/>
            <person name="Bellgard S.E."/>
            <person name="Bellgard M.I."/>
        </authorList>
    </citation>
    <scope>NUCLEOTIDE SEQUENCE</scope>
    <source>
        <tissue evidence="2">Shoot tissue taken approximately 20 cm above the soil surface</tissue>
    </source>
</reference>
<protein>
    <submittedName>
        <fullName evidence="2">Uncharacterized protein</fullName>
    </submittedName>
</protein>
<accession>A0A0A9HU31</accession>
<organism evidence="2">
    <name type="scientific">Arundo donax</name>
    <name type="common">Giant reed</name>
    <name type="synonym">Donax arundinaceus</name>
    <dbReference type="NCBI Taxonomy" id="35708"/>
    <lineage>
        <taxon>Eukaryota</taxon>
        <taxon>Viridiplantae</taxon>
        <taxon>Streptophyta</taxon>
        <taxon>Embryophyta</taxon>
        <taxon>Tracheophyta</taxon>
        <taxon>Spermatophyta</taxon>
        <taxon>Magnoliopsida</taxon>
        <taxon>Liliopsida</taxon>
        <taxon>Poales</taxon>
        <taxon>Poaceae</taxon>
        <taxon>PACMAD clade</taxon>
        <taxon>Arundinoideae</taxon>
        <taxon>Arundineae</taxon>
        <taxon>Arundo</taxon>
    </lineage>
</organism>